<dbReference type="Gene3D" id="1.10.630.10">
    <property type="entry name" value="Cytochrome P450"/>
    <property type="match status" value="1"/>
</dbReference>
<evidence type="ECO:0000256" key="8">
    <source>
        <dbReference type="PIRSR" id="PIRSR602403-1"/>
    </source>
</evidence>
<dbReference type="GO" id="GO:0016705">
    <property type="term" value="F:oxidoreductase activity, acting on paired donors, with incorporation or reduction of molecular oxygen"/>
    <property type="evidence" value="ECO:0007669"/>
    <property type="project" value="InterPro"/>
</dbReference>
<dbReference type="Proteomes" id="UP000813444">
    <property type="component" value="Unassembled WGS sequence"/>
</dbReference>
<evidence type="ECO:0000256" key="9">
    <source>
        <dbReference type="SAM" id="Phobius"/>
    </source>
</evidence>
<dbReference type="GO" id="GO:0020037">
    <property type="term" value="F:heme binding"/>
    <property type="evidence" value="ECO:0007669"/>
    <property type="project" value="InterPro"/>
</dbReference>
<dbReference type="Pfam" id="PF00067">
    <property type="entry name" value="p450"/>
    <property type="match status" value="1"/>
</dbReference>
<name>A0A8K0SC00_9HYPO</name>
<comment type="pathway">
    <text evidence="2">Mycotoxin biosynthesis.</text>
</comment>
<dbReference type="InterPro" id="IPR050529">
    <property type="entry name" value="CYP450_sterol_14alpha_dmase"/>
</dbReference>
<feature type="binding site" description="axial binding residue" evidence="8">
    <location>
        <position position="499"/>
    </location>
    <ligand>
        <name>heme</name>
        <dbReference type="ChEBI" id="CHEBI:30413"/>
    </ligand>
    <ligandPart>
        <name>Fe</name>
        <dbReference type="ChEBI" id="CHEBI:18248"/>
    </ligandPart>
</feature>
<comment type="similarity">
    <text evidence="3">Belongs to the cytochrome P450 family.</text>
</comment>
<comment type="cofactor">
    <cofactor evidence="1 8">
        <name>heme</name>
        <dbReference type="ChEBI" id="CHEBI:30413"/>
    </cofactor>
</comment>
<keyword evidence="9" id="KW-0472">Membrane</keyword>
<keyword evidence="9" id="KW-1133">Transmembrane helix</keyword>
<keyword evidence="5 8" id="KW-0479">Metal-binding</keyword>
<dbReference type="SUPFAM" id="SSF48264">
    <property type="entry name" value="Cytochrome P450"/>
    <property type="match status" value="1"/>
</dbReference>
<keyword evidence="7" id="KW-0503">Monooxygenase</keyword>
<dbReference type="AlphaFoldDB" id="A0A8K0SC00"/>
<sequence length="558" mass="62757">MADLHFSTGPGTVLFIVAFGLVAQYLWDLAKYRRSSKQHDAAKLPPNYPTLVPFFGTIFALAWDLPGFVERAAYRGRRLASTRVPLLPWWNILLFQDRETIRAIWDSSSLMSSNVMYVYACKYMFGLPAKWLSLLAADDSGPYFKPHPQSHVQPHDRAQYILSRGVVKCLTGPSLAPTLDKFQRNLIRRVRELKDAGGEAMLAKDFRRMVHEVVGRSLVDAIFGPALADINPTFMADLYELDRMLPWLGRGIPSIFIPGAYRVRRRMQQHFKNWYAHASQLQEQTDSSAYEAAFEGSAWIKYRQETIQEIQDEEAVASVDVGAVWASTMNIVAATTMALIHLGEDRQLARRVQKETESISQSKPLGDVPIREFSKSHLLSSIFAETLRLHVKTFTVISAPHNDVHLGQYLLPKGGIGFLNSGISHFNSEFWNDQAGTKPVSAFWADRFLIDPANAQSGPTRQPYAGIPQSQKDLESSPYFSVDGLQESWFPFGGGHMLCPGRFIARNVITFASSLFTQEFDLEVLVDHIEMSTSNYGLGTEHPKNPVPVRMRAINIGE</sequence>
<keyword evidence="11" id="KW-1185">Reference proteome</keyword>
<feature type="transmembrane region" description="Helical" evidence="9">
    <location>
        <begin position="48"/>
        <end position="69"/>
    </location>
</feature>
<feature type="transmembrane region" description="Helical" evidence="9">
    <location>
        <begin position="6"/>
        <end position="27"/>
    </location>
</feature>
<dbReference type="EMBL" id="JAGPNK010000026">
    <property type="protein sequence ID" value="KAH7304031.1"/>
    <property type="molecule type" value="Genomic_DNA"/>
</dbReference>
<evidence type="ECO:0000256" key="3">
    <source>
        <dbReference type="ARBA" id="ARBA00010617"/>
    </source>
</evidence>
<evidence type="ECO:0000256" key="1">
    <source>
        <dbReference type="ARBA" id="ARBA00001971"/>
    </source>
</evidence>
<evidence type="ECO:0000256" key="2">
    <source>
        <dbReference type="ARBA" id="ARBA00004685"/>
    </source>
</evidence>
<keyword evidence="7" id="KW-0560">Oxidoreductase</keyword>
<dbReference type="InterPro" id="IPR036396">
    <property type="entry name" value="Cyt_P450_sf"/>
</dbReference>
<keyword evidence="9" id="KW-0812">Transmembrane</keyword>
<reference evidence="10" key="1">
    <citation type="journal article" date="2021" name="Nat. Commun.">
        <title>Genetic determinants of endophytism in the Arabidopsis root mycobiome.</title>
        <authorList>
            <person name="Mesny F."/>
            <person name="Miyauchi S."/>
            <person name="Thiergart T."/>
            <person name="Pickel B."/>
            <person name="Atanasova L."/>
            <person name="Karlsson M."/>
            <person name="Huettel B."/>
            <person name="Barry K.W."/>
            <person name="Haridas S."/>
            <person name="Chen C."/>
            <person name="Bauer D."/>
            <person name="Andreopoulos W."/>
            <person name="Pangilinan J."/>
            <person name="LaButti K."/>
            <person name="Riley R."/>
            <person name="Lipzen A."/>
            <person name="Clum A."/>
            <person name="Drula E."/>
            <person name="Henrissat B."/>
            <person name="Kohler A."/>
            <person name="Grigoriev I.V."/>
            <person name="Martin F.M."/>
            <person name="Hacquard S."/>
        </authorList>
    </citation>
    <scope>NUCLEOTIDE SEQUENCE</scope>
    <source>
        <strain evidence="10">MPI-CAGE-CH-0235</strain>
    </source>
</reference>
<evidence type="ECO:0000256" key="5">
    <source>
        <dbReference type="ARBA" id="ARBA00022723"/>
    </source>
</evidence>
<dbReference type="InterPro" id="IPR001128">
    <property type="entry name" value="Cyt_P450"/>
</dbReference>
<evidence type="ECO:0000256" key="4">
    <source>
        <dbReference type="ARBA" id="ARBA00022617"/>
    </source>
</evidence>
<evidence type="ECO:0000256" key="6">
    <source>
        <dbReference type="ARBA" id="ARBA00023004"/>
    </source>
</evidence>
<organism evidence="10 11">
    <name type="scientific">Stachybotrys elegans</name>
    <dbReference type="NCBI Taxonomy" id="80388"/>
    <lineage>
        <taxon>Eukaryota</taxon>
        <taxon>Fungi</taxon>
        <taxon>Dikarya</taxon>
        <taxon>Ascomycota</taxon>
        <taxon>Pezizomycotina</taxon>
        <taxon>Sordariomycetes</taxon>
        <taxon>Hypocreomycetidae</taxon>
        <taxon>Hypocreales</taxon>
        <taxon>Stachybotryaceae</taxon>
        <taxon>Stachybotrys</taxon>
    </lineage>
</organism>
<evidence type="ECO:0000256" key="7">
    <source>
        <dbReference type="ARBA" id="ARBA00023033"/>
    </source>
</evidence>
<accession>A0A8K0SC00</accession>
<evidence type="ECO:0000313" key="11">
    <source>
        <dbReference type="Proteomes" id="UP000813444"/>
    </source>
</evidence>
<dbReference type="PRINTS" id="PR00465">
    <property type="entry name" value="EP450IV"/>
</dbReference>
<gene>
    <name evidence="10" type="ORF">B0I35DRAFT_445742</name>
</gene>
<dbReference type="PANTHER" id="PTHR24304">
    <property type="entry name" value="CYTOCHROME P450 FAMILY 7"/>
    <property type="match status" value="1"/>
</dbReference>
<dbReference type="InterPro" id="IPR002403">
    <property type="entry name" value="Cyt_P450_E_grp-IV"/>
</dbReference>
<keyword evidence="6 8" id="KW-0408">Iron</keyword>
<protein>
    <submittedName>
        <fullName evidence="10">Cytochrome P450</fullName>
    </submittedName>
</protein>
<comment type="caution">
    <text evidence="10">The sequence shown here is derived from an EMBL/GenBank/DDBJ whole genome shotgun (WGS) entry which is preliminary data.</text>
</comment>
<dbReference type="GO" id="GO:0008395">
    <property type="term" value="F:steroid hydroxylase activity"/>
    <property type="evidence" value="ECO:0007669"/>
    <property type="project" value="TreeGrafter"/>
</dbReference>
<dbReference type="GO" id="GO:0005506">
    <property type="term" value="F:iron ion binding"/>
    <property type="evidence" value="ECO:0007669"/>
    <property type="project" value="InterPro"/>
</dbReference>
<evidence type="ECO:0000313" key="10">
    <source>
        <dbReference type="EMBL" id="KAH7304031.1"/>
    </source>
</evidence>
<dbReference type="PANTHER" id="PTHR24304:SF2">
    <property type="entry name" value="24-HYDROXYCHOLESTEROL 7-ALPHA-HYDROXYLASE"/>
    <property type="match status" value="1"/>
</dbReference>
<keyword evidence="4 8" id="KW-0349">Heme</keyword>
<dbReference type="OrthoDB" id="1470350at2759"/>
<proteinExistence type="inferred from homology"/>